<dbReference type="GO" id="GO:0004760">
    <property type="term" value="F:L-serine-pyruvate transaminase activity"/>
    <property type="evidence" value="ECO:0007669"/>
    <property type="project" value="TreeGrafter"/>
</dbReference>
<evidence type="ECO:0000313" key="7">
    <source>
        <dbReference type="EMBL" id="RFS21892.1"/>
    </source>
</evidence>
<dbReference type="InterPro" id="IPR015422">
    <property type="entry name" value="PyrdxlP-dep_Trfase_small"/>
</dbReference>
<keyword evidence="7" id="KW-0808">Transferase</keyword>
<keyword evidence="7" id="KW-0032">Aminotransferase</keyword>
<evidence type="ECO:0000256" key="2">
    <source>
        <dbReference type="ARBA" id="ARBA00009236"/>
    </source>
</evidence>
<dbReference type="Pfam" id="PF00266">
    <property type="entry name" value="Aminotran_5"/>
    <property type="match status" value="1"/>
</dbReference>
<evidence type="ECO:0000256" key="4">
    <source>
        <dbReference type="PIRSR" id="PIRSR000524-1"/>
    </source>
</evidence>
<dbReference type="RefSeq" id="WP_116976536.1">
    <property type="nucleotide sequence ID" value="NZ_QPMM01000007.1"/>
</dbReference>
<comment type="caution">
    <text evidence="7">The sequence shown here is derived from an EMBL/GenBank/DDBJ whole genome shotgun (WGS) entry which is preliminary data.</text>
</comment>
<dbReference type="GO" id="GO:0019265">
    <property type="term" value="P:glycine biosynthetic process, by transamination of glyoxylate"/>
    <property type="evidence" value="ECO:0007669"/>
    <property type="project" value="TreeGrafter"/>
</dbReference>
<dbReference type="InterPro" id="IPR015424">
    <property type="entry name" value="PyrdxlP-dep_Trfase"/>
</dbReference>
<evidence type="ECO:0000256" key="5">
    <source>
        <dbReference type="PIRSR" id="PIRSR000524-50"/>
    </source>
</evidence>
<comment type="similarity">
    <text evidence="2">Belongs to the class-V pyridoxal-phosphate-dependent aminotransferase family.</text>
</comment>
<sequence>MTLEQINLSTGPVNISMEVRNALSAPTISHRSLHFRQLLDDTLSALCNMLSVRHSFVMNGSGTLANEAMLHQIKTLGTKGLILSNGEFGSRLINQAERIGISFTTHVKEWGQRFELQELETILASGQIHWVLFCHCETSTGVLNNLDGIADLCIAYHVQCFADCMSSVGTTTLNLSKITMATASSGKGLGAYPGLALVFSNTTPLSSNSTPTYLDLANYSLKNNIPFTISSNLINALHTAIMQKHTAEHTNMIHQYSYKYYDIMHQYSIVPFSDRHSKVLTIVLPEGKKPVFTNFMDEKNIVLSYESEYLMKRNWVQLAVLGYYHEKQLDYAANTLEECMKHLF</sequence>
<feature type="binding site" evidence="4">
    <location>
        <position position="317"/>
    </location>
    <ligand>
        <name>substrate</name>
    </ligand>
</feature>
<keyword evidence="3 5" id="KW-0663">Pyridoxal phosphate</keyword>
<dbReference type="EMBL" id="QPMM01000007">
    <property type="protein sequence ID" value="RFS21892.1"/>
    <property type="molecule type" value="Genomic_DNA"/>
</dbReference>
<dbReference type="InterPro" id="IPR000192">
    <property type="entry name" value="Aminotrans_V_dom"/>
</dbReference>
<keyword evidence="8" id="KW-1185">Reference proteome</keyword>
<proteinExistence type="inferred from homology"/>
<protein>
    <submittedName>
        <fullName evidence="7">Alanine--glyoxylate aminotransferase family protein</fullName>
    </submittedName>
</protein>
<dbReference type="AlphaFoldDB" id="A0A3E1Y907"/>
<dbReference type="Gene3D" id="3.90.1150.10">
    <property type="entry name" value="Aspartate Aminotransferase, domain 1"/>
    <property type="match status" value="1"/>
</dbReference>
<feature type="modified residue" description="N6-(pyridoxal phosphate)lysine" evidence="5">
    <location>
        <position position="187"/>
    </location>
</feature>
<accession>A0A3E1Y907</accession>
<evidence type="ECO:0000256" key="1">
    <source>
        <dbReference type="ARBA" id="ARBA00001933"/>
    </source>
</evidence>
<evidence type="ECO:0000256" key="3">
    <source>
        <dbReference type="ARBA" id="ARBA00022898"/>
    </source>
</evidence>
<evidence type="ECO:0000259" key="6">
    <source>
        <dbReference type="Pfam" id="PF00266"/>
    </source>
</evidence>
<evidence type="ECO:0000313" key="8">
    <source>
        <dbReference type="Proteomes" id="UP000260644"/>
    </source>
</evidence>
<dbReference type="PIRSF" id="PIRSF000524">
    <property type="entry name" value="SPT"/>
    <property type="match status" value="1"/>
</dbReference>
<gene>
    <name evidence="7" type="ORF">DVR12_14670</name>
</gene>
<dbReference type="PANTHER" id="PTHR21152">
    <property type="entry name" value="AMINOTRANSFERASE CLASS V"/>
    <property type="match status" value="1"/>
</dbReference>
<dbReference type="SUPFAM" id="SSF53383">
    <property type="entry name" value="PLP-dependent transferases"/>
    <property type="match status" value="1"/>
</dbReference>
<dbReference type="OrthoDB" id="389074at2"/>
<organism evidence="7 8">
    <name type="scientific">Chitinophaga silvatica</name>
    <dbReference type="NCBI Taxonomy" id="2282649"/>
    <lineage>
        <taxon>Bacteria</taxon>
        <taxon>Pseudomonadati</taxon>
        <taxon>Bacteroidota</taxon>
        <taxon>Chitinophagia</taxon>
        <taxon>Chitinophagales</taxon>
        <taxon>Chitinophagaceae</taxon>
        <taxon>Chitinophaga</taxon>
    </lineage>
</organism>
<name>A0A3E1Y907_9BACT</name>
<feature type="domain" description="Aminotransferase class V" evidence="6">
    <location>
        <begin position="28"/>
        <end position="202"/>
    </location>
</feature>
<dbReference type="InterPro" id="IPR024169">
    <property type="entry name" value="SP_NH2Trfase/AEP_transaminase"/>
</dbReference>
<dbReference type="GO" id="GO:0008453">
    <property type="term" value="F:alanine-glyoxylate transaminase activity"/>
    <property type="evidence" value="ECO:0007669"/>
    <property type="project" value="TreeGrafter"/>
</dbReference>
<comment type="cofactor">
    <cofactor evidence="1 5">
        <name>pyridoxal 5'-phosphate</name>
        <dbReference type="ChEBI" id="CHEBI:597326"/>
    </cofactor>
</comment>
<dbReference type="Proteomes" id="UP000260644">
    <property type="component" value="Unassembled WGS sequence"/>
</dbReference>
<dbReference type="PANTHER" id="PTHR21152:SF40">
    <property type="entry name" value="ALANINE--GLYOXYLATE AMINOTRANSFERASE"/>
    <property type="match status" value="1"/>
</dbReference>
<dbReference type="InterPro" id="IPR015421">
    <property type="entry name" value="PyrdxlP-dep_Trfase_major"/>
</dbReference>
<reference evidence="7 8" key="1">
    <citation type="submission" date="2018-07" db="EMBL/GenBank/DDBJ databases">
        <title>Chitinophaga K2CV101002-2 sp. nov., isolated from a monsoon evergreen broad-leaved forest soil.</title>
        <authorList>
            <person name="Lv Y."/>
        </authorList>
    </citation>
    <scope>NUCLEOTIDE SEQUENCE [LARGE SCALE GENOMIC DNA]</scope>
    <source>
        <strain evidence="7 8">GDMCC 1.1288</strain>
    </source>
</reference>
<dbReference type="Gene3D" id="3.40.640.10">
    <property type="entry name" value="Type I PLP-dependent aspartate aminotransferase-like (Major domain)"/>
    <property type="match status" value="1"/>
</dbReference>